<comment type="caution">
    <text evidence="2">The sequence shown here is derived from an EMBL/GenBank/DDBJ whole genome shotgun (WGS) entry which is preliminary data.</text>
</comment>
<feature type="compositionally biased region" description="Basic and acidic residues" evidence="1">
    <location>
        <begin position="34"/>
        <end position="45"/>
    </location>
</feature>
<accession>A0AAE1CXC4</accession>
<proteinExistence type="predicted"/>
<gene>
    <name evidence="2" type="ORF">RRG08_066878</name>
</gene>
<dbReference type="EMBL" id="JAWDGP010006343">
    <property type="protein sequence ID" value="KAK3742767.1"/>
    <property type="molecule type" value="Genomic_DNA"/>
</dbReference>
<feature type="region of interest" description="Disordered" evidence="1">
    <location>
        <begin position="30"/>
        <end position="52"/>
    </location>
</feature>
<keyword evidence="3" id="KW-1185">Reference proteome</keyword>
<dbReference type="Proteomes" id="UP001283361">
    <property type="component" value="Unassembled WGS sequence"/>
</dbReference>
<evidence type="ECO:0000256" key="1">
    <source>
        <dbReference type="SAM" id="MobiDB-lite"/>
    </source>
</evidence>
<protein>
    <submittedName>
        <fullName evidence="2">Uncharacterized protein</fullName>
    </submittedName>
</protein>
<evidence type="ECO:0000313" key="2">
    <source>
        <dbReference type="EMBL" id="KAK3742767.1"/>
    </source>
</evidence>
<sequence>MFSVIVRRKYWLICAYCACYKVCYSTLTRQGKRTRSEGHREDLGKRSVGKLV</sequence>
<dbReference type="AlphaFoldDB" id="A0AAE1CXC4"/>
<name>A0AAE1CXC4_9GAST</name>
<organism evidence="2 3">
    <name type="scientific">Elysia crispata</name>
    <name type="common">lettuce slug</name>
    <dbReference type="NCBI Taxonomy" id="231223"/>
    <lineage>
        <taxon>Eukaryota</taxon>
        <taxon>Metazoa</taxon>
        <taxon>Spiralia</taxon>
        <taxon>Lophotrochozoa</taxon>
        <taxon>Mollusca</taxon>
        <taxon>Gastropoda</taxon>
        <taxon>Heterobranchia</taxon>
        <taxon>Euthyneura</taxon>
        <taxon>Panpulmonata</taxon>
        <taxon>Sacoglossa</taxon>
        <taxon>Placobranchoidea</taxon>
        <taxon>Plakobranchidae</taxon>
        <taxon>Elysia</taxon>
    </lineage>
</organism>
<reference evidence="2" key="1">
    <citation type="journal article" date="2023" name="G3 (Bethesda)">
        <title>A reference genome for the long-term kleptoplast-retaining sea slug Elysia crispata morphotype clarki.</title>
        <authorList>
            <person name="Eastman K.E."/>
            <person name="Pendleton A.L."/>
            <person name="Shaikh M.A."/>
            <person name="Suttiyut T."/>
            <person name="Ogas R."/>
            <person name="Tomko P."/>
            <person name="Gavelis G."/>
            <person name="Widhalm J.R."/>
            <person name="Wisecaver J.H."/>
        </authorList>
    </citation>
    <scope>NUCLEOTIDE SEQUENCE</scope>
    <source>
        <strain evidence="2">ECLA1</strain>
    </source>
</reference>
<evidence type="ECO:0000313" key="3">
    <source>
        <dbReference type="Proteomes" id="UP001283361"/>
    </source>
</evidence>